<evidence type="ECO:0000259" key="5">
    <source>
        <dbReference type="Pfam" id="PF00281"/>
    </source>
</evidence>
<evidence type="ECO:0000256" key="4">
    <source>
        <dbReference type="SAM" id="MobiDB-lite"/>
    </source>
</evidence>
<feature type="domain" description="Large ribosomal subunit protein uL5 N-terminal" evidence="5">
    <location>
        <begin position="111"/>
        <end position="163"/>
    </location>
</feature>
<dbReference type="InterPro" id="IPR002132">
    <property type="entry name" value="Ribosomal_uL5"/>
</dbReference>
<evidence type="ECO:0000256" key="2">
    <source>
        <dbReference type="ARBA" id="ARBA00022980"/>
    </source>
</evidence>
<comment type="similarity">
    <text evidence="1">Belongs to the universal ribosomal protein uL5 family.</text>
</comment>
<dbReference type="GO" id="GO:0005840">
    <property type="term" value="C:ribosome"/>
    <property type="evidence" value="ECO:0007669"/>
    <property type="project" value="UniProtKB-KW"/>
</dbReference>
<dbReference type="InterPro" id="IPR031309">
    <property type="entry name" value="Ribosomal_uL5_C"/>
</dbReference>
<evidence type="ECO:0000313" key="8">
    <source>
        <dbReference type="Proteomes" id="UP000298416"/>
    </source>
</evidence>
<feature type="compositionally biased region" description="Basic residues" evidence="4">
    <location>
        <begin position="340"/>
        <end position="350"/>
    </location>
</feature>
<dbReference type="InterPro" id="IPR020929">
    <property type="entry name" value="Ribosomal_uL5_CS"/>
</dbReference>
<reference evidence="7" key="2">
    <citation type="submission" date="2020-08" db="EMBL/GenBank/DDBJ databases">
        <title>Plant Genome Project.</title>
        <authorList>
            <person name="Zhang R.-G."/>
        </authorList>
    </citation>
    <scope>NUCLEOTIDE SEQUENCE</scope>
    <source>
        <strain evidence="7">Huo1</strain>
        <tissue evidence="7">Leaf</tissue>
    </source>
</reference>
<feature type="region of interest" description="Disordered" evidence="4">
    <location>
        <begin position="313"/>
        <end position="350"/>
    </location>
</feature>
<evidence type="ECO:0000256" key="1">
    <source>
        <dbReference type="ARBA" id="ARBA00008553"/>
    </source>
</evidence>
<dbReference type="PANTHER" id="PTHR11994">
    <property type="entry name" value="60S RIBOSOMAL PROTEIN L11-RELATED"/>
    <property type="match status" value="1"/>
</dbReference>
<dbReference type="Gene3D" id="3.30.1440.10">
    <property type="match status" value="2"/>
</dbReference>
<keyword evidence="2" id="KW-0689">Ribosomal protein</keyword>
<evidence type="ECO:0000313" key="7">
    <source>
        <dbReference type="EMBL" id="KAG6430183.1"/>
    </source>
</evidence>
<dbReference type="GO" id="GO:0003735">
    <property type="term" value="F:structural constituent of ribosome"/>
    <property type="evidence" value="ECO:0007669"/>
    <property type="project" value="InterPro"/>
</dbReference>
<dbReference type="GO" id="GO:0006412">
    <property type="term" value="P:translation"/>
    <property type="evidence" value="ECO:0007669"/>
    <property type="project" value="InterPro"/>
</dbReference>
<sequence length="350" mass="38584">MALSPALLHSSASVFHGHFSVRLPSLNSSGVRYGALSVKASTVVLVEKTEAEKVDRLKTTYIEKIVPLLKEEFNYTNVHQVESLEKCSDDVIQCVYNLLTAVDQDSYGVDVPKVQKIVVNCGIGDAAQNAKGLDAAMNDLALITGQRPIKTRAKKAIATFKIREGQPLGIACTLRGSRLTDVLVYILSSSDQFSDDLKKGCGVEVIVHLVIIYIRMNMKIYGIIKDDKKVMYSFLDRLINLGLPRTRDFQGVSANSFDGNGNYSIGFREQTVFPELSFDILGKPRGMDVCIETTANTDKEAHRLLALMGMPFREGAGGGGPPTTIRKKKLKAHHFDSKSKSRSKQKTKKR</sequence>
<dbReference type="InterPro" id="IPR022803">
    <property type="entry name" value="Ribosomal_uL5_dom_sf"/>
</dbReference>
<dbReference type="AlphaFoldDB" id="A0A8X9A6G6"/>
<dbReference type="PROSITE" id="PS00358">
    <property type="entry name" value="RIBOSOMAL_L5"/>
    <property type="match status" value="1"/>
</dbReference>
<dbReference type="Pfam" id="PF00281">
    <property type="entry name" value="Ribosomal_L5"/>
    <property type="match status" value="1"/>
</dbReference>
<evidence type="ECO:0000256" key="3">
    <source>
        <dbReference type="ARBA" id="ARBA00023274"/>
    </source>
</evidence>
<organism evidence="7">
    <name type="scientific">Salvia splendens</name>
    <name type="common">Scarlet sage</name>
    <dbReference type="NCBI Taxonomy" id="180675"/>
    <lineage>
        <taxon>Eukaryota</taxon>
        <taxon>Viridiplantae</taxon>
        <taxon>Streptophyta</taxon>
        <taxon>Embryophyta</taxon>
        <taxon>Tracheophyta</taxon>
        <taxon>Spermatophyta</taxon>
        <taxon>Magnoliopsida</taxon>
        <taxon>eudicotyledons</taxon>
        <taxon>Gunneridae</taxon>
        <taxon>Pentapetalae</taxon>
        <taxon>asterids</taxon>
        <taxon>lamiids</taxon>
        <taxon>Lamiales</taxon>
        <taxon>Lamiaceae</taxon>
        <taxon>Nepetoideae</taxon>
        <taxon>Mentheae</taxon>
        <taxon>Salviinae</taxon>
        <taxon>Salvia</taxon>
        <taxon>Salvia subgen. Calosphace</taxon>
        <taxon>core Calosphace</taxon>
    </lineage>
</organism>
<gene>
    <name evidence="7" type="ORF">SASPL_108245</name>
</gene>
<dbReference type="InterPro" id="IPR031310">
    <property type="entry name" value="Ribosomal_uL5_N"/>
</dbReference>
<dbReference type="SUPFAM" id="SSF55282">
    <property type="entry name" value="RL5-like"/>
    <property type="match status" value="1"/>
</dbReference>
<proteinExistence type="inferred from homology"/>
<dbReference type="EMBL" id="PNBA02000003">
    <property type="protein sequence ID" value="KAG6430183.1"/>
    <property type="molecule type" value="Genomic_DNA"/>
</dbReference>
<feature type="domain" description="Large ribosomal subunit protein uL5 C-terminal" evidence="6">
    <location>
        <begin position="229"/>
        <end position="312"/>
    </location>
</feature>
<reference evidence="7" key="1">
    <citation type="submission" date="2018-01" db="EMBL/GenBank/DDBJ databases">
        <authorList>
            <person name="Mao J.F."/>
        </authorList>
    </citation>
    <scope>NUCLEOTIDE SEQUENCE</scope>
    <source>
        <strain evidence="7">Huo1</strain>
        <tissue evidence="7">Leaf</tissue>
    </source>
</reference>
<keyword evidence="3" id="KW-0687">Ribonucleoprotein</keyword>
<name>A0A8X9A6G6_SALSN</name>
<accession>A0A8X9A6G6</accession>
<dbReference type="Proteomes" id="UP000298416">
    <property type="component" value="Unassembled WGS sequence"/>
</dbReference>
<evidence type="ECO:0000259" key="6">
    <source>
        <dbReference type="Pfam" id="PF00673"/>
    </source>
</evidence>
<comment type="caution">
    <text evidence="7">The sequence shown here is derived from an EMBL/GenBank/DDBJ whole genome shotgun (WGS) entry which is preliminary data.</text>
</comment>
<dbReference type="GO" id="GO:1990904">
    <property type="term" value="C:ribonucleoprotein complex"/>
    <property type="evidence" value="ECO:0007669"/>
    <property type="project" value="UniProtKB-KW"/>
</dbReference>
<keyword evidence="8" id="KW-1185">Reference proteome</keyword>
<dbReference type="Pfam" id="PF00673">
    <property type="entry name" value="Ribosomal_L5_C"/>
    <property type="match status" value="1"/>
</dbReference>
<evidence type="ECO:0008006" key="9">
    <source>
        <dbReference type="Google" id="ProtNLM"/>
    </source>
</evidence>
<protein>
    <recommendedName>
        <fullName evidence="9">50S ribosomal protein L5, chloroplastic</fullName>
    </recommendedName>
</protein>